<sequence>MKQKILAITVLATLLLAAIPVSAQSVQRAQQRNASSTEKRMELQSNIAKKRAVNTSRVLTATVERLGNIATRIESRIAKVKAAGGDVTQSEAAIAEARNHLSLAKTSISAFTSIDLSTGDVREKYDRVKAVAAEVKTHLREAHRSLMKAVVSLKK</sequence>
<feature type="signal peptide" evidence="1">
    <location>
        <begin position="1"/>
        <end position="23"/>
    </location>
</feature>
<evidence type="ECO:0000313" key="3">
    <source>
        <dbReference type="Proteomes" id="UP000178107"/>
    </source>
</evidence>
<gene>
    <name evidence="2" type="ORF">A2838_00365</name>
</gene>
<comment type="caution">
    <text evidence="2">The sequence shown here is derived from an EMBL/GenBank/DDBJ whole genome shotgun (WGS) entry which is preliminary data.</text>
</comment>
<feature type="chain" id="PRO_5009584493" description="DUF5667 domain-containing protein" evidence="1">
    <location>
        <begin position="24"/>
        <end position="155"/>
    </location>
</feature>
<evidence type="ECO:0000313" key="2">
    <source>
        <dbReference type="EMBL" id="OHA90078.1"/>
    </source>
</evidence>
<reference evidence="2 3" key="1">
    <citation type="journal article" date="2016" name="Nat. Commun.">
        <title>Thousands of microbial genomes shed light on interconnected biogeochemical processes in an aquifer system.</title>
        <authorList>
            <person name="Anantharaman K."/>
            <person name="Brown C.T."/>
            <person name="Hug L.A."/>
            <person name="Sharon I."/>
            <person name="Castelle C.J."/>
            <person name="Probst A.J."/>
            <person name="Thomas B.C."/>
            <person name="Singh A."/>
            <person name="Wilkins M.J."/>
            <person name="Karaoz U."/>
            <person name="Brodie E.L."/>
            <person name="Williams K.H."/>
            <person name="Hubbard S.S."/>
            <person name="Banfield J.F."/>
        </authorList>
    </citation>
    <scope>NUCLEOTIDE SEQUENCE [LARGE SCALE GENOMIC DNA]</scope>
</reference>
<evidence type="ECO:0008006" key="4">
    <source>
        <dbReference type="Google" id="ProtNLM"/>
    </source>
</evidence>
<dbReference type="EMBL" id="MHVH01000006">
    <property type="protein sequence ID" value="OHA90078.1"/>
    <property type="molecule type" value="Genomic_DNA"/>
</dbReference>
<organism evidence="2 3">
    <name type="scientific">Candidatus Zambryskibacteria bacterium RIFCSPHIGHO2_01_FULL_46_25</name>
    <dbReference type="NCBI Taxonomy" id="1802738"/>
    <lineage>
        <taxon>Bacteria</taxon>
        <taxon>Candidatus Zambryskiibacteriota</taxon>
    </lineage>
</organism>
<name>A0A1G2SZB1_9BACT</name>
<evidence type="ECO:0000256" key="1">
    <source>
        <dbReference type="SAM" id="SignalP"/>
    </source>
</evidence>
<proteinExistence type="predicted"/>
<dbReference type="Proteomes" id="UP000178107">
    <property type="component" value="Unassembled WGS sequence"/>
</dbReference>
<keyword evidence="1" id="KW-0732">Signal</keyword>
<accession>A0A1G2SZB1</accession>
<dbReference type="AlphaFoldDB" id="A0A1G2SZB1"/>
<protein>
    <recommendedName>
        <fullName evidence="4">DUF5667 domain-containing protein</fullName>
    </recommendedName>
</protein>